<feature type="transmembrane region" description="Helical" evidence="1">
    <location>
        <begin position="12"/>
        <end position="32"/>
    </location>
</feature>
<keyword evidence="3" id="KW-1185">Reference proteome</keyword>
<keyword evidence="1" id="KW-1133">Transmembrane helix</keyword>
<keyword evidence="1" id="KW-0812">Transmembrane</keyword>
<feature type="transmembrane region" description="Helical" evidence="1">
    <location>
        <begin position="115"/>
        <end position="146"/>
    </location>
</feature>
<feature type="transmembrane region" description="Helical" evidence="1">
    <location>
        <begin position="82"/>
        <end position="103"/>
    </location>
</feature>
<feature type="transmembrane region" description="Helical" evidence="1">
    <location>
        <begin position="316"/>
        <end position="336"/>
    </location>
</feature>
<dbReference type="Proteomes" id="UP000197587">
    <property type="component" value="Unassembled WGS sequence"/>
</dbReference>
<name>A0A246BCA9_9FLAO</name>
<dbReference type="EMBL" id="JASZ02000002">
    <property type="protein sequence ID" value="OWK99318.1"/>
    <property type="molecule type" value="Genomic_DNA"/>
</dbReference>
<accession>A0A246BCA9</accession>
<feature type="transmembrane region" description="Helical" evidence="1">
    <location>
        <begin position="291"/>
        <end position="310"/>
    </location>
</feature>
<reference evidence="2 3" key="2">
    <citation type="submission" date="2017-05" db="EMBL/GenBank/DDBJ databases">
        <title>Genome of Chryseobacterium haifense.</title>
        <authorList>
            <person name="Newman J.D."/>
        </authorList>
    </citation>
    <scope>NUCLEOTIDE SEQUENCE [LARGE SCALE GENOMIC DNA]</scope>
    <source>
        <strain evidence="2 3">DSM 19056</strain>
    </source>
</reference>
<evidence type="ECO:0000256" key="1">
    <source>
        <dbReference type="SAM" id="Phobius"/>
    </source>
</evidence>
<comment type="caution">
    <text evidence="2">The sequence shown here is derived from an EMBL/GenBank/DDBJ whole genome shotgun (WGS) entry which is preliminary data.</text>
</comment>
<evidence type="ECO:0000313" key="3">
    <source>
        <dbReference type="Proteomes" id="UP000197587"/>
    </source>
</evidence>
<protein>
    <recommendedName>
        <fullName evidence="4">Glycosyltransferase RgtA/B/C/D-like domain-containing protein</fullName>
    </recommendedName>
</protein>
<feature type="transmembrane region" description="Helical" evidence="1">
    <location>
        <begin position="348"/>
        <end position="369"/>
    </location>
</feature>
<feature type="transmembrane region" description="Helical" evidence="1">
    <location>
        <begin position="256"/>
        <end position="279"/>
    </location>
</feature>
<proteinExistence type="predicted"/>
<feature type="transmembrane region" description="Helical" evidence="1">
    <location>
        <begin position="158"/>
        <end position="182"/>
    </location>
</feature>
<keyword evidence="1" id="KW-0472">Membrane</keyword>
<dbReference type="RefSeq" id="WP_088263502.1">
    <property type="nucleotide sequence ID" value="NZ_JASZ02000002.1"/>
</dbReference>
<sequence length="513" mass="60356">MDKQLPKFLLNPYFLMIITIILKVPVFFAKHIQEDSFITWRVARNLLDYGVIGFNGEERISASTTHLYVLISAIFQLAFDDFFIYPLLIFSCILFFIGSWWLAKILFRKNKPNRVLFVVFLNMVPPAITASCLGMEYGILFFLYNALLYFGLYKRKNWAFILFPILLLWTRIDAVIFLGVIFIADFIIRKKINFAFILGGFLGMVTVVAFNWMYFGELVNHTITAKKIAYKNLAQNNSIEFLLYQWAYYGGLIKKYSLFTLLFFLGFLVFLGFVLRKIIQDQSRISPKTKIILIAVIAFALLKITVFAFMKAYFDWYYWLPRVFLFAGVIYFLLSYLSLPKHVLAPSLFILMIGFYVFQLLQSFTIGYMEDSQRMKIVREIGRSNAPLEQSIFLEPAGIIPFFTGLYTYDEVGLVNEKITDEMLKDEKFWWMNSVRDFQPDYILTVKYQPGDGKSYYAMKPEDQSYFESRYQLVRKYPIAEIHRNAPEILKMIYEIRPIGKDYYLYKKVLSDD</sequence>
<organism evidence="2 3">
    <name type="scientific">Kaistella haifensis DSM 19056</name>
    <dbReference type="NCBI Taxonomy" id="1450526"/>
    <lineage>
        <taxon>Bacteria</taxon>
        <taxon>Pseudomonadati</taxon>
        <taxon>Bacteroidota</taxon>
        <taxon>Flavobacteriia</taxon>
        <taxon>Flavobacteriales</taxon>
        <taxon>Weeksellaceae</taxon>
        <taxon>Chryseobacterium group</taxon>
        <taxon>Kaistella</taxon>
    </lineage>
</organism>
<evidence type="ECO:0000313" key="2">
    <source>
        <dbReference type="EMBL" id="OWK99318.1"/>
    </source>
</evidence>
<feature type="transmembrane region" description="Helical" evidence="1">
    <location>
        <begin position="194"/>
        <end position="215"/>
    </location>
</feature>
<gene>
    <name evidence="2" type="ORF">AP75_02200</name>
</gene>
<dbReference type="AlphaFoldDB" id="A0A246BCA9"/>
<evidence type="ECO:0008006" key="4">
    <source>
        <dbReference type="Google" id="ProtNLM"/>
    </source>
</evidence>
<reference evidence="2 3" key="1">
    <citation type="submission" date="2014-01" db="EMBL/GenBank/DDBJ databases">
        <authorList>
            <consortium name="Genome Consortium for Active Teaching"/>
            <person name="Sontag T.C."/>
            <person name="Newman J.D."/>
        </authorList>
    </citation>
    <scope>NUCLEOTIDE SEQUENCE [LARGE SCALE GENOMIC DNA]</scope>
    <source>
        <strain evidence="2 3">DSM 19056</strain>
    </source>
</reference>